<name>A0A6A4NYC6_LUPAL</name>
<comment type="caution">
    <text evidence="1">The sequence shown here is derived from an EMBL/GenBank/DDBJ whole genome shotgun (WGS) entry which is preliminary data.</text>
</comment>
<sequence>MLTHGIVIYQIGKSSKTSSSYHTGFDPSYKTLIARMETTLFFYRIFHNTSLDTLSYAFSKSMETMCKSFWFLGFSPSTKVASTWPPWSTSSV</sequence>
<protein>
    <submittedName>
        <fullName evidence="1">Uncharacterized protein</fullName>
    </submittedName>
</protein>
<dbReference type="EMBL" id="WOCE01000015">
    <property type="protein sequence ID" value="KAE9598586.1"/>
    <property type="molecule type" value="Genomic_DNA"/>
</dbReference>
<dbReference type="AlphaFoldDB" id="A0A6A4NYC6"/>
<evidence type="ECO:0000313" key="1">
    <source>
        <dbReference type="EMBL" id="KAE9598586.1"/>
    </source>
</evidence>
<organism evidence="1 2">
    <name type="scientific">Lupinus albus</name>
    <name type="common">White lupine</name>
    <name type="synonym">Lupinus termis</name>
    <dbReference type="NCBI Taxonomy" id="3870"/>
    <lineage>
        <taxon>Eukaryota</taxon>
        <taxon>Viridiplantae</taxon>
        <taxon>Streptophyta</taxon>
        <taxon>Embryophyta</taxon>
        <taxon>Tracheophyta</taxon>
        <taxon>Spermatophyta</taxon>
        <taxon>Magnoliopsida</taxon>
        <taxon>eudicotyledons</taxon>
        <taxon>Gunneridae</taxon>
        <taxon>Pentapetalae</taxon>
        <taxon>rosids</taxon>
        <taxon>fabids</taxon>
        <taxon>Fabales</taxon>
        <taxon>Fabaceae</taxon>
        <taxon>Papilionoideae</taxon>
        <taxon>50 kb inversion clade</taxon>
        <taxon>genistoids sensu lato</taxon>
        <taxon>core genistoids</taxon>
        <taxon>Genisteae</taxon>
        <taxon>Lupinus</taxon>
    </lineage>
</organism>
<proteinExistence type="predicted"/>
<keyword evidence="2" id="KW-1185">Reference proteome</keyword>
<evidence type="ECO:0000313" key="2">
    <source>
        <dbReference type="Proteomes" id="UP000447434"/>
    </source>
</evidence>
<reference evidence="2" key="1">
    <citation type="journal article" date="2020" name="Nat. Commun.">
        <title>Genome sequence of the cluster root forming white lupin.</title>
        <authorList>
            <person name="Hufnagel B."/>
            <person name="Marques A."/>
            <person name="Soriano A."/>
            <person name="Marques L."/>
            <person name="Divol F."/>
            <person name="Doumas P."/>
            <person name="Sallet E."/>
            <person name="Mancinotti D."/>
            <person name="Carrere S."/>
            <person name="Marande W."/>
            <person name="Arribat S."/>
            <person name="Keller J."/>
            <person name="Huneau C."/>
            <person name="Blein T."/>
            <person name="Aime D."/>
            <person name="Laguerre M."/>
            <person name="Taylor J."/>
            <person name="Schubert V."/>
            <person name="Nelson M."/>
            <person name="Geu-Flores F."/>
            <person name="Crespi M."/>
            <person name="Gallardo-Guerrero K."/>
            <person name="Delaux P.-M."/>
            <person name="Salse J."/>
            <person name="Berges H."/>
            <person name="Guyot R."/>
            <person name="Gouzy J."/>
            <person name="Peret B."/>
        </authorList>
    </citation>
    <scope>NUCLEOTIDE SEQUENCE [LARGE SCALE GENOMIC DNA]</scope>
    <source>
        <strain evidence="2">cv. Amiga</strain>
    </source>
</reference>
<gene>
    <name evidence="1" type="ORF">Lalb_Chr15g0082571</name>
</gene>
<dbReference type="Proteomes" id="UP000447434">
    <property type="component" value="Chromosome 15"/>
</dbReference>
<accession>A0A6A4NYC6</accession>
<dbReference type="OrthoDB" id="341482at2759"/>